<reference evidence="1 2" key="1">
    <citation type="submission" date="2020-03" db="EMBL/GenBank/DDBJ databases">
        <title>Spirochaetal bacteria isolated from arthropods constitute a novel genus Entomospira genus novum within the order Spirochaetales.</title>
        <authorList>
            <person name="Grana-Miraglia L."/>
            <person name="Sikutova S."/>
            <person name="Fingerle V."/>
            <person name="Sing A."/>
            <person name="Castillo-Ramirez S."/>
            <person name="Margos G."/>
            <person name="Rudolf I."/>
        </authorList>
    </citation>
    <scope>NUCLEOTIDE SEQUENCE [LARGE SCALE GENOMIC DNA]</scope>
    <source>
        <strain evidence="1 2">BR193</strain>
    </source>
</reference>
<dbReference type="EMBL" id="JAATLJ010000003">
    <property type="protein sequence ID" value="NIZ41403.1"/>
    <property type="molecule type" value="Genomic_DNA"/>
</dbReference>
<organism evidence="1 2">
    <name type="scientific">Entomospira entomophila</name>
    <dbReference type="NCBI Taxonomy" id="2719988"/>
    <lineage>
        <taxon>Bacteria</taxon>
        <taxon>Pseudomonadati</taxon>
        <taxon>Spirochaetota</taxon>
        <taxon>Spirochaetia</taxon>
        <taxon>Spirochaetales</taxon>
        <taxon>Spirochaetaceae</taxon>
        <taxon>Entomospira</taxon>
    </lineage>
</organism>
<dbReference type="RefSeq" id="WP_167701025.1">
    <property type="nucleotide sequence ID" value="NZ_CP118176.1"/>
</dbReference>
<protein>
    <submittedName>
        <fullName evidence="1">Uncharacterized protein</fullName>
    </submittedName>
</protein>
<evidence type="ECO:0000313" key="2">
    <source>
        <dbReference type="Proteomes" id="UP000711995"/>
    </source>
</evidence>
<proteinExistence type="predicted"/>
<evidence type="ECO:0000313" key="1">
    <source>
        <dbReference type="EMBL" id="NIZ41403.1"/>
    </source>
</evidence>
<dbReference type="AlphaFoldDB" id="A0A968GA44"/>
<sequence length="83" mass="9501">MYQLFLLYTHADPPMIAQYLQLQLGSMSYYLFLHAGRFVALEDCFCTIPHQVGRYAMQSDDYLIEVDDHGVYLGISSSLMNGI</sequence>
<gene>
    <name evidence="1" type="ORF">HCT14_07775</name>
</gene>
<keyword evidence="2" id="KW-1185">Reference proteome</keyword>
<comment type="caution">
    <text evidence="1">The sequence shown here is derived from an EMBL/GenBank/DDBJ whole genome shotgun (WGS) entry which is preliminary data.</text>
</comment>
<name>A0A968GA44_9SPIO</name>
<accession>A0A968GA44</accession>
<dbReference type="Proteomes" id="UP000711995">
    <property type="component" value="Unassembled WGS sequence"/>
</dbReference>